<evidence type="ECO:0000313" key="3">
    <source>
        <dbReference type="EMBL" id="NHO64615.1"/>
    </source>
</evidence>
<feature type="domain" description="DUF2460" evidence="1">
    <location>
        <begin position="29"/>
        <end position="169"/>
    </location>
</feature>
<organism evidence="3 4">
    <name type="scientific">Pseudomaricurvus hydrocarbonicus</name>
    <dbReference type="NCBI Taxonomy" id="1470433"/>
    <lineage>
        <taxon>Bacteria</taxon>
        <taxon>Pseudomonadati</taxon>
        <taxon>Pseudomonadota</taxon>
        <taxon>Gammaproteobacteria</taxon>
        <taxon>Cellvibrionales</taxon>
        <taxon>Cellvibrionaceae</taxon>
        <taxon>Pseudomaricurvus</taxon>
    </lineage>
</organism>
<evidence type="ECO:0000259" key="2">
    <source>
        <dbReference type="Pfam" id="PF16190"/>
    </source>
</evidence>
<dbReference type="RefSeq" id="WP_167181821.1">
    <property type="nucleotide sequence ID" value="NZ_JAAONZ010000002.1"/>
</dbReference>
<dbReference type="InterPro" id="IPR011740">
    <property type="entry name" value="DUF2460"/>
</dbReference>
<dbReference type="Pfam" id="PF09343">
    <property type="entry name" value="DUF2460"/>
    <property type="match status" value="1"/>
</dbReference>
<dbReference type="Proteomes" id="UP000787472">
    <property type="component" value="Unassembled WGS sequence"/>
</dbReference>
<accession>A0A9E5JTK9</accession>
<reference evidence="3" key="1">
    <citation type="submission" date="2020-03" db="EMBL/GenBank/DDBJ databases">
        <authorList>
            <person name="Guo F."/>
        </authorList>
    </citation>
    <scope>NUCLEOTIDE SEQUENCE</scope>
    <source>
        <strain evidence="3">JCM 30134</strain>
    </source>
</reference>
<feature type="domain" description="Ubiquitin-activating enzyme E1 FCCH" evidence="2">
    <location>
        <begin position="174"/>
        <end position="239"/>
    </location>
</feature>
<dbReference type="EMBL" id="JAAONZ010000002">
    <property type="protein sequence ID" value="NHO64615.1"/>
    <property type="molecule type" value="Genomic_DNA"/>
</dbReference>
<dbReference type="Gene3D" id="2.40.30.180">
    <property type="entry name" value="Ubiquitin-activating enzyme E1, FCCH domain"/>
    <property type="match status" value="1"/>
</dbReference>
<dbReference type="InterPro" id="IPR042302">
    <property type="entry name" value="E1_FCCH_sf"/>
</dbReference>
<protein>
    <recommendedName>
        <fullName evidence="5">Ubiquitin-activating enzyme E1 FCCH domain-containing protein</fullName>
    </recommendedName>
</protein>
<evidence type="ECO:0000259" key="1">
    <source>
        <dbReference type="Pfam" id="PF09343"/>
    </source>
</evidence>
<dbReference type="AlphaFoldDB" id="A0A9E5JTK9"/>
<sequence>MARPFFEASILECARMGSDYSEHYSVTESQTSSGDTYAKLDHPYPVLRMTFDLSNTHRDKYREDVTTLYHKCQGQFGGFRLRHDQDYSTNNYVDVPTATDQICLATATANVFQMVRWYGTQGDPTQAHRRLRKPVVGTGLVSIEGVTIASGYSIDYTTGEITFTNKTDTITGINKGITTTINTIAHPYAIGDFVHVSGVVGMTEINGLRGTVLSVPDVDNIIIDIDSSAFTDYVSDGTLNTTPQTGETVRTGAYFDIPVHFMDALNGNYNNANVVSGSFALEELLNP</sequence>
<comment type="caution">
    <text evidence="3">The sequence shown here is derived from an EMBL/GenBank/DDBJ whole genome shotgun (WGS) entry which is preliminary data.</text>
</comment>
<evidence type="ECO:0008006" key="5">
    <source>
        <dbReference type="Google" id="ProtNLM"/>
    </source>
</evidence>
<evidence type="ECO:0000313" key="4">
    <source>
        <dbReference type="Proteomes" id="UP000787472"/>
    </source>
</evidence>
<dbReference type="InterPro" id="IPR032418">
    <property type="entry name" value="E1_FCCH"/>
</dbReference>
<gene>
    <name evidence="3" type="ORF">G8770_03525</name>
</gene>
<name>A0A9E5JTK9_9GAMM</name>
<keyword evidence="4" id="KW-1185">Reference proteome</keyword>
<dbReference type="Pfam" id="PF16190">
    <property type="entry name" value="E1_FCCH"/>
    <property type="match status" value="1"/>
</dbReference>
<proteinExistence type="predicted"/>